<dbReference type="EMBL" id="FLUP01000001">
    <property type="protein sequence ID" value="SBV93710.1"/>
    <property type="molecule type" value="Genomic_DNA"/>
</dbReference>
<accession>A0A212J2Q8</accession>
<dbReference type="AlphaFoldDB" id="A0A212J2Q8"/>
<name>A0A212J2Q8_9BACT</name>
<gene>
    <name evidence="1" type="ORF">KM92DES2_10439</name>
</gene>
<organism evidence="1">
    <name type="scientific">uncultured Desulfovibrio sp</name>
    <dbReference type="NCBI Taxonomy" id="167968"/>
    <lineage>
        <taxon>Bacteria</taxon>
        <taxon>Pseudomonadati</taxon>
        <taxon>Thermodesulfobacteriota</taxon>
        <taxon>Desulfovibrionia</taxon>
        <taxon>Desulfovibrionales</taxon>
        <taxon>Desulfovibrionaceae</taxon>
        <taxon>Desulfovibrio</taxon>
        <taxon>environmental samples</taxon>
    </lineage>
</organism>
<proteinExistence type="predicted"/>
<sequence>MPPSYPDRGHLVFLKAITEQTLPIAIKGRIVHVEVSVSLGLCRHECVLPYCISET</sequence>
<protein>
    <submittedName>
        <fullName evidence="1">Uncharacterized protein</fullName>
    </submittedName>
</protein>
<evidence type="ECO:0000313" key="1">
    <source>
        <dbReference type="EMBL" id="SBV93710.1"/>
    </source>
</evidence>
<reference evidence="1" key="1">
    <citation type="submission" date="2016-04" db="EMBL/GenBank/DDBJ databases">
        <authorList>
            <person name="Evans L.H."/>
            <person name="Alamgir A."/>
            <person name="Owens N."/>
            <person name="Weber N.D."/>
            <person name="Virtaneva K."/>
            <person name="Barbian K."/>
            <person name="Babar A."/>
            <person name="Rosenke K."/>
        </authorList>
    </citation>
    <scope>NUCLEOTIDE SEQUENCE</scope>
    <source>
        <strain evidence="1">92-2</strain>
    </source>
</reference>